<keyword evidence="1" id="KW-0472">Membrane</keyword>
<proteinExistence type="predicted"/>
<feature type="transmembrane region" description="Helical" evidence="1">
    <location>
        <begin position="12"/>
        <end position="34"/>
    </location>
</feature>
<feature type="transmembrane region" description="Helical" evidence="1">
    <location>
        <begin position="124"/>
        <end position="143"/>
    </location>
</feature>
<protein>
    <recommendedName>
        <fullName evidence="4">DUF2127 domain-containing protein</fullName>
    </recommendedName>
</protein>
<comment type="caution">
    <text evidence="2">The sequence shown here is derived from an EMBL/GenBank/DDBJ whole genome shotgun (WGS) entry which is preliminary data.</text>
</comment>
<keyword evidence="3" id="KW-1185">Reference proteome</keyword>
<sequence>MKNASLLLKISAILWIIWGLVHILAGVLTMNFILSGDIPSSIAGIADAVDPSTLQMIYPEAAGAIIGQHGFNLFWIGIATFVSAFYIWKGNKNAIFFAAITGGLTDLGYFLFLDLGGFVKFVPGTVMTIISYSAIIISFYVYFKTKKDASAE</sequence>
<evidence type="ECO:0008006" key="4">
    <source>
        <dbReference type="Google" id="ProtNLM"/>
    </source>
</evidence>
<dbReference type="RefSeq" id="WP_187560433.1">
    <property type="nucleotide sequence ID" value="NZ_JACGWS010000001.1"/>
</dbReference>
<keyword evidence="1" id="KW-0812">Transmembrane</keyword>
<feature type="transmembrane region" description="Helical" evidence="1">
    <location>
        <begin position="94"/>
        <end position="112"/>
    </location>
</feature>
<dbReference type="EMBL" id="JACGWS010000001">
    <property type="protein sequence ID" value="MBC8753397.1"/>
    <property type="molecule type" value="Genomic_DNA"/>
</dbReference>
<keyword evidence="1" id="KW-1133">Transmembrane helix</keyword>
<reference evidence="2 3" key="1">
    <citation type="submission" date="2020-07" db="EMBL/GenBank/DDBJ databases">
        <title>Description of Kordia aestuariivivens sp. nov., isolated from a tidal flat.</title>
        <authorList>
            <person name="Park S."/>
            <person name="Yoon J.-H."/>
        </authorList>
    </citation>
    <scope>NUCLEOTIDE SEQUENCE [LARGE SCALE GENOMIC DNA]</scope>
    <source>
        <strain evidence="2 3">YSTF-M3</strain>
    </source>
</reference>
<name>A0ABR7Q4E6_9FLAO</name>
<gene>
    <name evidence="2" type="ORF">H2O64_01860</name>
</gene>
<evidence type="ECO:0000313" key="3">
    <source>
        <dbReference type="Proteomes" id="UP000619238"/>
    </source>
</evidence>
<accession>A0ABR7Q4E6</accession>
<evidence type="ECO:0000256" key="1">
    <source>
        <dbReference type="SAM" id="Phobius"/>
    </source>
</evidence>
<evidence type="ECO:0000313" key="2">
    <source>
        <dbReference type="EMBL" id="MBC8753397.1"/>
    </source>
</evidence>
<dbReference type="Proteomes" id="UP000619238">
    <property type="component" value="Unassembled WGS sequence"/>
</dbReference>
<feature type="transmembrane region" description="Helical" evidence="1">
    <location>
        <begin position="61"/>
        <end position="87"/>
    </location>
</feature>
<organism evidence="2 3">
    <name type="scientific">Kordia aestuariivivens</name>
    <dbReference type="NCBI Taxonomy" id="2759037"/>
    <lineage>
        <taxon>Bacteria</taxon>
        <taxon>Pseudomonadati</taxon>
        <taxon>Bacteroidota</taxon>
        <taxon>Flavobacteriia</taxon>
        <taxon>Flavobacteriales</taxon>
        <taxon>Flavobacteriaceae</taxon>
        <taxon>Kordia</taxon>
    </lineage>
</organism>